<evidence type="ECO:0000313" key="2">
    <source>
        <dbReference type="EMBL" id="PIW66921.1"/>
    </source>
</evidence>
<name>A0A2J0LGE8_9BACT</name>
<organism evidence="2 3">
    <name type="scientific">Candidatus Taenaricola geysiri</name>
    <dbReference type="NCBI Taxonomy" id="1974752"/>
    <lineage>
        <taxon>Bacteria</taxon>
        <taxon>Pseudomonadati</taxon>
        <taxon>Candidatus Omnitrophota</taxon>
        <taxon>Candidatus Taenaricola</taxon>
    </lineage>
</organism>
<dbReference type="EMBL" id="PFGP01000018">
    <property type="protein sequence ID" value="PIW66921.1"/>
    <property type="molecule type" value="Genomic_DNA"/>
</dbReference>
<evidence type="ECO:0000259" key="1">
    <source>
        <dbReference type="Pfam" id="PF13936"/>
    </source>
</evidence>
<reference evidence="2 3" key="1">
    <citation type="submission" date="2017-09" db="EMBL/GenBank/DDBJ databases">
        <title>Depth-based differentiation of microbial function through sediment-hosted aquifers and enrichment of novel symbionts in the deep terrestrial subsurface.</title>
        <authorList>
            <person name="Probst A.J."/>
            <person name="Ladd B."/>
            <person name="Jarett J.K."/>
            <person name="Geller-Mcgrath D.E."/>
            <person name="Sieber C.M."/>
            <person name="Emerson J.B."/>
            <person name="Anantharaman K."/>
            <person name="Thomas B.C."/>
            <person name="Malmstrom R."/>
            <person name="Stieglmeier M."/>
            <person name="Klingl A."/>
            <person name="Woyke T."/>
            <person name="Ryan C.M."/>
            <person name="Banfield J.F."/>
        </authorList>
    </citation>
    <scope>NUCLEOTIDE SEQUENCE [LARGE SCALE GENOMIC DNA]</scope>
    <source>
        <strain evidence="2">CG12_big_fil_rev_8_21_14_0_65_43_15</strain>
    </source>
</reference>
<protein>
    <recommendedName>
        <fullName evidence="1">Transposase IS30-like HTH domain-containing protein</fullName>
    </recommendedName>
</protein>
<dbReference type="InterPro" id="IPR025246">
    <property type="entry name" value="IS30-like_HTH"/>
</dbReference>
<comment type="caution">
    <text evidence="2">The sequence shown here is derived from an EMBL/GenBank/DDBJ whole genome shotgun (WGS) entry which is preliminary data.</text>
</comment>
<feature type="domain" description="Transposase IS30-like HTH" evidence="1">
    <location>
        <begin position="3"/>
        <end position="42"/>
    </location>
</feature>
<proteinExistence type="predicted"/>
<accession>A0A2J0LGE8</accession>
<gene>
    <name evidence="2" type="ORF">COW11_00810</name>
</gene>
<evidence type="ECO:0000313" key="3">
    <source>
        <dbReference type="Proteomes" id="UP000231267"/>
    </source>
</evidence>
<dbReference type="AlphaFoldDB" id="A0A2J0LGE8"/>
<sequence>MVKYQRLTMIEREEISRQIACGYSLRKIAKGLYRAPSSISRVE</sequence>
<dbReference type="Proteomes" id="UP000231267">
    <property type="component" value="Unassembled WGS sequence"/>
</dbReference>
<dbReference type="Pfam" id="PF13936">
    <property type="entry name" value="HTH_38"/>
    <property type="match status" value="1"/>
</dbReference>